<evidence type="ECO:0000256" key="12">
    <source>
        <dbReference type="ARBA" id="ARBA00023268"/>
    </source>
</evidence>
<keyword evidence="10 15" id="KW-0274">FAD</keyword>
<keyword evidence="6 15" id="KW-0808">Transferase</keyword>
<dbReference type="PIRSF" id="PIRSF004491">
    <property type="entry name" value="FAD_Synth"/>
    <property type="match status" value="1"/>
</dbReference>
<dbReference type="GO" id="GO:0009231">
    <property type="term" value="P:riboflavin biosynthetic process"/>
    <property type="evidence" value="ECO:0007669"/>
    <property type="project" value="InterPro"/>
</dbReference>
<comment type="pathway">
    <text evidence="2 15">Cofactor biosynthesis; FAD biosynthesis; FAD from FMN: step 1/1.</text>
</comment>
<dbReference type="OrthoDB" id="9803667at2"/>
<evidence type="ECO:0000256" key="7">
    <source>
        <dbReference type="ARBA" id="ARBA00022695"/>
    </source>
</evidence>
<evidence type="ECO:0000256" key="4">
    <source>
        <dbReference type="ARBA" id="ARBA00022630"/>
    </source>
</evidence>
<evidence type="ECO:0000313" key="18">
    <source>
        <dbReference type="Proteomes" id="UP000307999"/>
    </source>
</evidence>
<keyword evidence="9 15" id="KW-0418">Kinase</keyword>
<dbReference type="CDD" id="cd02064">
    <property type="entry name" value="FAD_synthetase_N"/>
    <property type="match status" value="1"/>
</dbReference>
<keyword evidence="8 15" id="KW-0547">Nucleotide-binding</keyword>
<comment type="similarity">
    <text evidence="15">Belongs to the ribF family.</text>
</comment>
<proteinExistence type="inferred from homology"/>
<keyword evidence="4 15" id="KW-0285">Flavoprotein</keyword>
<dbReference type="EC" id="2.7.7.2" evidence="15"/>
<dbReference type="NCBIfam" id="NF004163">
    <property type="entry name" value="PRK05627.1-6"/>
    <property type="match status" value="1"/>
</dbReference>
<evidence type="ECO:0000256" key="10">
    <source>
        <dbReference type="ARBA" id="ARBA00022827"/>
    </source>
</evidence>
<dbReference type="Pfam" id="PF01687">
    <property type="entry name" value="Flavokinase"/>
    <property type="match status" value="1"/>
</dbReference>
<comment type="pathway">
    <text evidence="3 15">Cofactor biosynthesis; FMN biosynthesis; FMN from riboflavin (ATP route): step 1/1.</text>
</comment>
<evidence type="ECO:0000256" key="11">
    <source>
        <dbReference type="ARBA" id="ARBA00022840"/>
    </source>
</evidence>
<evidence type="ECO:0000256" key="5">
    <source>
        <dbReference type="ARBA" id="ARBA00022643"/>
    </source>
</evidence>
<evidence type="ECO:0000256" key="2">
    <source>
        <dbReference type="ARBA" id="ARBA00004726"/>
    </source>
</evidence>
<dbReference type="FunFam" id="3.40.50.620:FF:000021">
    <property type="entry name" value="Riboflavin biosynthesis protein"/>
    <property type="match status" value="1"/>
</dbReference>
<dbReference type="NCBIfam" id="NF004159">
    <property type="entry name" value="PRK05627.1-2"/>
    <property type="match status" value="1"/>
</dbReference>
<dbReference type="UniPathway" id="UPA00276">
    <property type="reaction ID" value="UER00406"/>
</dbReference>
<dbReference type="GO" id="GO:0006747">
    <property type="term" value="P:FAD biosynthetic process"/>
    <property type="evidence" value="ECO:0007669"/>
    <property type="project" value="UniProtKB-UniRule"/>
</dbReference>
<gene>
    <name evidence="17" type="primary">ribF</name>
    <name evidence="17" type="ORF">E8M12_12585</name>
</gene>
<dbReference type="GO" id="GO:0005524">
    <property type="term" value="F:ATP binding"/>
    <property type="evidence" value="ECO:0007669"/>
    <property type="project" value="UniProtKB-UniRule"/>
</dbReference>
<dbReference type="AlphaFoldDB" id="A0A4U1B354"/>
<dbReference type="GO" id="GO:0009398">
    <property type="term" value="P:FMN biosynthetic process"/>
    <property type="evidence" value="ECO:0007669"/>
    <property type="project" value="UniProtKB-UniRule"/>
</dbReference>
<feature type="domain" description="Riboflavin kinase" evidence="16">
    <location>
        <begin position="183"/>
        <end position="306"/>
    </location>
</feature>
<sequence>MQLVRGIHNIRDRHHGCVLTIGNFDGVHLGHQRVISALVVKAAELNAIPAVMVFEPQPQELFNPQHAPARLSRLRDKYHLLEQLGVKRLICVNFNRRFASQSAEDFIENLLVAKLGIKHLIIGDDFRFGKNRQGDFAMLQRASMRFDFSVTDTASYKLADCRISSTAIRQALYRDDLTEAQRMLGRPYSIMGRVVHGDKRGRSIGFPTANVLLKRCVSPVKGVYAVKIFVAGEIHYGVANIGSRPTINGERQQLEVHIFDFKRDLYGQQIEVALLQKLRQEVRFNSVDELSQQIRKDSEQARTYVQALVNAELNG</sequence>
<dbReference type="Pfam" id="PF06574">
    <property type="entry name" value="FAD_syn"/>
    <property type="match status" value="1"/>
</dbReference>
<dbReference type="PANTHER" id="PTHR22749">
    <property type="entry name" value="RIBOFLAVIN KINASE/FMN ADENYLYLTRANSFERASE"/>
    <property type="match status" value="1"/>
</dbReference>
<dbReference type="InterPro" id="IPR015864">
    <property type="entry name" value="FAD_synthase"/>
</dbReference>
<evidence type="ECO:0000256" key="3">
    <source>
        <dbReference type="ARBA" id="ARBA00005201"/>
    </source>
</evidence>
<organism evidence="17 18">
    <name type="scientific">Thalassotalea mangrovi</name>
    <dbReference type="NCBI Taxonomy" id="2572245"/>
    <lineage>
        <taxon>Bacteria</taxon>
        <taxon>Pseudomonadati</taxon>
        <taxon>Pseudomonadota</taxon>
        <taxon>Gammaproteobacteria</taxon>
        <taxon>Alteromonadales</taxon>
        <taxon>Colwelliaceae</taxon>
        <taxon>Thalassotalea</taxon>
    </lineage>
</organism>
<keyword evidence="5 15" id="KW-0288">FMN</keyword>
<dbReference type="SUPFAM" id="SSF82114">
    <property type="entry name" value="Riboflavin kinase-like"/>
    <property type="match status" value="1"/>
</dbReference>
<dbReference type="Proteomes" id="UP000307999">
    <property type="component" value="Unassembled WGS sequence"/>
</dbReference>
<dbReference type="InterPro" id="IPR023468">
    <property type="entry name" value="Riboflavin_kinase"/>
</dbReference>
<dbReference type="GO" id="GO:0003919">
    <property type="term" value="F:FMN adenylyltransferase activity"/>
    <property type="evidence" value="ECO:0007669"/>
    <property type="project" value="UniProtKB-UniRule"/>
</dbReference>
<name>A0A4U1B354_9GAMM</name>
<dbReference type="SUPFAM" id="SSF52374">
    <property type="entry name" value="Nucleotidylyl transferase"/>
    <property type="match status" value="1"/>
</dbReference>
<evidence type="ECO:0000256" key="6">
    <source>
        <dbReference type="ARBA" id="ARBA00022679"/>
    </source>
</evidence>
<keyword evidence="11 15" id="KW-0067">ATP-binding</keyword>
<dbReference type="GO" id="GO:0008531">
    <property type="term" value="F:riboflavin kinase activity"/>
    <property type="evidence" value="ECO:0007669"/>
    <property type="project" value="UniProtKB-UniRule"/>
</dbReference>
<dbReference type="RefSeq" id="WP_136736503.1">
    <property type="nucleotide sequence ID" value="NZ_SWDB01000030.1"/>
</dbReference>
<dbReference type="UniPathway" id="UPA00277">
    <property type="reaction ID" value="UER00407"/>
</dbReference>
<dbReference type="InterPro" id="IPR015865">
    <property type="entry name" value="Riboflavin_kinase_bac/euk"/>
</dbReference>
<dbReference type="EMBL" id="SWDB01000030">
    <property type="protein sequence ID" value="TKB44245.1"/>
    <property type="molecule type" value="Genomic_DNA"/>
</dbReference>
<dbReference type="Gene3D" id="2.40.30.30">
    <property type="entry name" value="Riboflavin kinase-like"/>
    <property type="match status" value="1"/>
</dbReference>
<reference evidence="17 18" key="1">
    <citation type="submission" date="2019-04" db="EMBL/GenBank/DDBJ databases">
        <title>Thalassotalea guangxiensis sp. nov., isolated from sediment of the coastal wetland.</title>
        <authorList>
            <person name="Zheng S."/>
            <person name="Zhang D."/>
        </authorList>
    </citation>
    <scope>NUCLEOTIDE SEQUENCE [LARGE SCALE GENOMIC DNA]</scope>
    <source>
        <strain evidence="17 18">ZS-4</strain>
    </source>
</reference>
<comment type="catalytic activity">
    <reaction evidence="13 15">
        <text>riboflavin + ATP = FMN + ADP + H(+)</text>
        <dbReference type="Rhea" id="RHEA:14357"/>
        <dbReference type="ChEBI" id="CHEBI:15378"/>
        <dbReference type="ChEBI" id="CHEBI:30616"/>
        <dbReference type="ChEBI" id="CHEBI:57986"/>
        <dbReference type="ChEBI" id="CHEBI:58210"/>
        <dbReference type="ChEBI" id="CHEBI:456216"/>
        <dbReference type="EC" id="2.7.1.26"/>
    </reaction>
</comment>
<dbReference type="Gene3D" id="3.40.50.620">
    <property type="entry name" value="HUPs"/>
    <property type="match status" value="1"/>
</dbReference>
<dbReference type="InterPro" id="IPR002606">
    <property type="entry name" value="Riboflavin_kinase_bac"/>
</dbReference>
<comment type="function">
    <text evidence="1">Catalyzes the phosphorylation of riboflavin to FMN followed by the adenylation of FMN to FAD.</text>
</comment>
<evidence type="ECO:0000256" key="9">
    <source>
        <dbReference type="ARBA" id="ARBA00022777"/>
    </source>
</evidence>
<evidence type="ECO:0000259" key="16">
    <source>
        <dbReference type="SMART" id="SM00904"/>
    </source>
</evidence>
<dbReference type="FunFam" id="2.40.30.30:FF:000003">
    <property type="entry name" value="Riboflavin biosynthesis protein"/>
    <property type="match status" value="1"/>
</dbReference>
<keyword evidence="12" id="KW-0511">Multifunctional enzyme</keyword>
<evidence type="ECO:0000256" key="8">
    <source>
        <dbReference type="ARBA" id="ARBA00022741"/>
    </source>
</evidence>
<dbReference type="NCBIfam" id="NF004162">
    <property type="entry name" value="PRK05627.1-5"/>
    <property type="match status" value="1"/>
</dbReference>
<evidence type="ECO:0000256" key="13">
    <source>
        <dbReference type="ARBA" id="ARBA00047880"/>
    </source>
</evidence>
<comment type="caution">
    <text evidence="17">The sequence shown here is derived from an EMBL/GenBank/DDBJ whole genome shotgun (WGS) entry which is preliminary data.</text>
</comment>
<evidence type="ECO:0000256" key="1">
    <source>
        <dbReference type="ARBA" id="ARBA00002121"/>
    </source>
</evidence>
<dbReference type="InterPro" id="IPR023465">
    <property type="entry name" value="Riboflavin_kinase_dom_sf"/>
</dbReference>
<evidence type="ECO:0000256" key="14">
    <source>
        <dbReference type="ARBA" id="ARBA00049494"/>
    </source>
</evidence>
<dbReference type="EC" id="2.7.1.26" evidence="15"/>
<keyword evidence="18" id="KW-1185">Reference proteome</keyword>
<accession>A0A4U1B354</accession>
<evidence type="ECO:0000256" key="15">
    <source>
        <dbReference type="PIRNR" id="PIRNR004491"/>
    </source>
</evidence>
<comment type="catalytic activity">
    <reaction evidence="14 15">
        <text>FMN + ATP + H(+) = FAD + diphosphate</text>
        <dbReference type="Rhea" id="RHEA:17237"/>
        <dbReference type="ChEBI" id="CHEBI:15378"/>
        <dbReference type="ChEBI" id="CHEBI:30616"/>
        <dbReference type="ChEBI" id="CHEBI:33019"/>
        <dbReference type="ChEBI" id="CHEBI:57692"/>
        <dbReference type="ChEBI" id="CHEBI:58210"/>
        <dbReference type="EC" id="2.7.7.2"/>
    </reaction>
</comment>
<keyword evidence="7 15" id="KW-0548">Nucleotidyltransferase</keyword>
<protein>
    <recommendedName>
        <fullName evidence="15">Riboflavin biosynthesis protein</fullName>
    </recommendedName>
    <domain>
        <recommendedName>
            <fullName evidence="15">Riboflavin kinase</fullName>
            <ecNumber evidence="15">2.7.1.26</ecNumber>
        </recommendedName>
        <alternativeName>
            <fullName evidence="15">Flavokinase</fullName>
        </alternativeName>
    </domain>
    <domain>
        <recommendedName>
            <fullName evidence="15">FMN adenylyltransferase</fullName>
            <ecNumber evidence="15">2.7.7.2</ecNumber>
        </recommendedName>
        <alternativeName>
            <fullName evidence="15">FAD pyrophosphorylase</fullName>
        </alternativeName>
        <alternativeName>
            <fullName evidence="15">FAD synthase</fullName>
        </alternativeName>
    </domain>
</protein>
<dbReference type="InterPro" id="IPR014729">
    <property type="entry name" value="Rossmann-like_a/b/a_fold"/>
</dbReference>
<dbReference type="SMART" id="SM00904">
    <property type="entry name" value="Flavokinase"/>
    <property type="match status" value="1"/>
</dbReference>
<dbReference type="NCBIfam" id="TIGR00083">
    <property type="entry name" value="ribF"/>
    <property type="match status" value="1"/>
</dbReference>
<evidence type="ECO:0000313" key="17">
    <source>
        <dbReference type="EMBL" id="TKB44245.1"/>
    </source>
</evidence>
<dbReference type="PANTHER" id="PTHR22749:SF6">
    <property type="entry name" value="RIBOFLAVIN KINASE"/>
    <property type="match status" value="1"/>
</dbReference>
<dbReference type="NCBIfam" id="NF004160">
    <property type="entry name" value="PRK05627.1-3"/>
    <property type="match status" value="1"/>
</dbReference>